<dbReference type="HAMAP" id="MF_00386">
    <property type="entry name" value="UPF0161_YidD"/>
    <property type="match status" value="1"/>
</dbReference>
<evidence type="ECO:0000256" key="1">
    <source>
        <dbReference type="HAMAP-Rule" id="MF_00386"/>
    </source>
</evidence>
<dbReference type="GO" id="GO:0005886">
    <property type="term" value="C:plasma membrane"/>
    <property type="evidence" value="ECO:0007669"/>
    <property type="project" value="UniProtKB-SubCell"/>
</dbReference>
<dbReference type="SMART" id="SM01234">
    <property type="entry name" value="Haemolytic"/>
    <property type="match status" value="1"/>
</dbReference>
<protein>
    <recommendedName>
        <fullName evidence="1">Putative membrane protein insertion efficiency factor</fullName>
    </recommendedName>
</protein>
<dbReference type="PANTHER" id="PTHR33383:SF1">
    <property type="entry name" value="MEMBRANE PROTEIN INSERTION EFFICIENCY FACTOR-RELATED"/>
    <property type="match status" value="1"/>
</dbReference>
<evidence type="ECO:0000313" key="2">
    <source>
        <dbReference type="EMBL" id="RDV17263.1"/>
    </source>
</evidence>
<organism evidence="2 3">
    <name type="scientific">Pontibacter diazotrophicus</name>
    <dbReference type="NCBI Taxonomy" id="1400979"/>
    <lineage>
        <taxon>Bacteria</taxon>
        <taxon>Pseudomonadati</taxon>
        <taxon>Bacteroidota</taxon>
        <taxon>Cytophagia</taxon>
        <taxon>Cytophagales</taxon>
        <taxon>Hymenobacteraceae</taxon>
        <taxon>Pontibacter</taxon>
    </lineage>
</organism>
<dbReference type="Pfam" id="PF01809">
    <property type="entry name" value="YidD"/>
    <property type="match status" value="1"/>
</dbReference>
<accession>A0A3D8LII5</accession>
<dbReference type="OrthoDB" id="9801753at2"/>
<gene>
    <name evidence="2" type="ORF">DXT99_00665</name>
</gene>
<keyword evidence="1" id="KW-1003">Cell membrane</keyword>
<sequence length="135" mass="15121">MGSHIPSSALAANGALSETKSKSERILFSIEICLGRLKYCKFNKKLRLLTTVRLSSRSKNQTMTWILKKMMLALIWVYQHMISPLTPSACRYTPTCSQYAVEAIGKYGPFTGGWMALRRIGRCHPWGGSGHDPVK</sequence>
<dbReference type="NCBIfam" id="TIGR00278">
    <property type="entry name" value="membrane protein insertion efficiency factor YidD"/>
    <property type="match status" value="1"/>
</dbReference>
<name>A0A3D8LII5_9BACT</name>
<keyword evidence="3" id="KW-1185">Reference proteome</keyword>
<proteinExistence type="inferred from homology"/>
<reference evidence="3" key="1">
    <citation type="submission" date="2018-08" db="EMBL/GenBank/DDBJ databases">
        <authorList>
            <person name="Liu Z.-W."/>
            <person name="Du Z.-J."/>
        </authorList>
    </citation>
    <scope>NUCLEOTIDE SEQUENCE [LARGE SCALE GENOMIC DNA]</scope>
    <source>
        <strain evidence="3">H4X</strain>
    </source>
</reference>
<comment type="function">
    <text evidence="1">Could be involved in insertion of integral membrane proteins into the membrane.</text>
</comment>
<keyword evidence="1" id="KW-0472">Membrane</keyword>
<comment type="similarity">
    <text evidence="1">Belongs to the UPF0161 family.</text>
</comment>
<comment type="caution">
    <text evidence="2">The sequence shown here is derived from an EMBL/GenBank/DDBJ whole genome shotgun (WGS) entry which is preliminary data.</text>
</comment>
<dbReference type="AlphaFoldDB" id="A0A3D8LII5"/>
<evidence type="ECO:0000313" key="3">
    <source>
        <dbReference type="Proteomes" id="UP000256708"/>
    </source>
</evidence>
<dbReference type="Proteomes" id="UP000256708">
    <property type="component" value="Unassembled WGS sequence"/>
</dbReference>
<dbReference type="EMBL" id="QRGR01000001">
    <property type="protein sequence ID" value="RDV17263.1"/>
    <property type="molecule type" value="Genomic_DNA"/>
</dbReference>
<dbReference type="PANTHER" id="PTHR33383">
    <property type="entry name" value="MEMBRANE PROTEIN INSERTION EFFICIENCY FACTOR-RELATED"/>
    <property type="match status" value="1"/>
</dbReference>
<comment type="subcellular location">
    <subcellularLocation>
        <location evidence="1">Cell membrane</location>
        <topology evidence="1">Peripheral membrane protein</topology>
        <orientation evidence="1">Cytoplasmic side</orientation>
    </subcellularLocation>
</comment>
<dbReference type="InterPro" id="IPR002696">
    <property type="entry name" value="Membr_insert_effic_factor_YidD"/>
</dbReference>